<evidence type="ECO:0000313" key="2">
    <source>
        <dbReference type="EMBL" id="DAE04217.1"/>
    </source>
</evidence>
<evidence type="ECO:0000259" key="1">
    <source>
        <dbReference type="PROSITE" id="PS50883"/>
    </source>
</evidence>
<accession>A0A8S5PCW7</accession>
<proteinExistence type="predicted"/>
<organism evidence="2">
    <name type="scientific">Siphoviridae sp. ctmpG14</name>
    <dbReference type="NCBI Taxonomy" id="2825654"/>
    <lineage>
        <taxon>Viruses</taxon>
        <taxon>Duplodnaviria</taxon>
        <taxon>Heunggongvirae</taxon>
        <taxon>Uroviricota</taxon>
        <taxon>Caudoviricetes</taxon>
    </lineage>
</organism>
<feature type="domain" description="EAL" evidence="1">
    <location>
        <begin position="1"/>
        <end position="82"/>
    </location>
</feature>
<protein>
    <recommendedName>
        <fullName evidence="1">EAL domain-containing protein</fullName>
    </recommendedName>
</protein>
<dbReference type="InterPro" id="IPR001633">
    <property type="entry name" value="EAL_dom"/>
</dbReference>
<name>A0A8S5PCW7_9CAUD</name>
<dbReference type="EMBL" id="BK015384">
    <property type="protein sequence ID" value="DAE04217.1"/>
    <property type="molecule type" value="Genomic_DNA"/>
</dbReference>
<dbReference type="PROSITE" id="PS50883">
    <property type="entry name" value="EAL"/>
    <property type="match status" value="1"/>
</dbReference>
<reference evidence="2" key="1">
    <citation type="journal article" date="2021" name="Proc. Natl. Acad. Sci. U.S.A.">
        <title>A Catalog of Tens of Thousands of Viruses from Human Metagenomes Reveals Hidden Associations with Chronic Diseases.</title>
        <authorList>
            <person name="Tisza M.J."/>
            <person name="Buck C.B."/>
        </authorList>
    </citation>
    <scope>NUCLEOTIDE SEQUENCE</scope>
    <source>
        <strain evidence="2">CtmpG14</strain>
    </source>
</reference>
<sequence>MFEKAASRYVANKAVASESDLRELAKIKNADARILKEFHTAAMDLKKLGAKQSIIDDMIERYHAASIKILDNAVKTKEELGY</sequence>